<gene>
    <name evidence="2" type="ORF">Agub_g3640</name>
</gene>
<comment type="caution">
    <text evidence="2">The sequence shown here is derived from an EMBL/GenBank/DDBJ whole genome shotgun (WGS) entry which is preliminary data.</text>
</comment>
<reference evidence="2 3" key="1">
    <citation type="journal article" date="2021" name="Sci. Rep.">
        <title>Genome sequencing of the multicellular alga Astrephomene provides insights into convergent evolution of germ-soma differentiation.</title>
        <authorList>
            <person name="Yamashita S."/>
            <person name="Yamamoto K."/>
            <person name="Matsuzaki R."/>
            <person name="Suzuki S."/>
            <person name="Yamaguchi H."/>
            <person name="Hirooka S."/>
            <person name="Minakuchi Y."/>
            <person name="Miyagishima S."/>
            <person name="Kawachi M."/>
            <person name="Toyoda A."/>
            <person name="Nozaki H."/>
        </authorList>
    </citation>
    <scope>NUCLEOTIDE SEQUENCE [LARGE SCALE GENOMIC DNA]</scope>
    <source>
        <strain evidence="2 3">NIES-4017</strain>
    </source>
</reference>
<dbReference type="EMBL" id="BMAR01000003">
    <property type="protein sequence ID" value="GFR42716.1"/>
    <property type="molecule type" value="Genomic_DNA"/>
</dbReference>
<dbReference type="AlphaFoldDB" id="A0AAD3DJ02"/>
<dbReference type="PANTHER" id="PTHR34407">
    <property type="entry name" value="EXPRESSED PROTEIN"/>
    <property type="match status" value="1"/>
</dbReference>
<dbReference type="SUPFAM" id="SSF52266">
    <property type="entry name" value="SGNH hydrolase"/>
    <property type="match status" value="1"/>
</dbReference>
<keyword evidence="1" id="KW-0812">Transmembrane</keyword>
<organism evidence="2 3">
    <name type="scientific">Astrephomene gubernaculifera</name>
    <dbReference type="NCBI Taxonomy" id="47775"/>
    <lineage>
        <taxon>Eukaryota</taxon>
        <taxon>Viridiplantae</taxon>
        <taxon>Chlorophyta</taxon>
        <taxon>core chlorophytes</taxon>
        <taxon>Chlorophyceae</taxon>
        <taxon>CS clade</taxon>
        <taxon>Chlamydomonadales</taxon>
        <taxon>Astrephomenaceae</taxon>
        <taxon>Astrephomene</taxon>
    </lineage>
</organism>
<protein>
    <recommendedName>
        <fullName evidence="4">SGNH hydrolase-type esterase domain-containing protein</fullName>
    </recommendedName>
</protein>
<evidence type="ECO:0008006" key="4">
    <source>
        <dbReference type="Google" id="ProtNLM"/>
    </source>
</evidence>
<accession>A0AAD3DJ02</accession>
<dbReference type="CDD" id="cd00229">
    <property type="entry name" value="SGNH_hydrolase"/>
    <property type="match status" value="1"/>
</dbReference>
<keyword evidence="1" id="KW-1133">Transmembrane helix</keyword>
<dbReference type="InterPro" id="IPR036514">
    <property type="entry name" value="SGNH_hydro_sf"/>
</dbReference>
<keyword evidence="3" id="KW-1185">Reference proteome</keyword>
<dbReference type="Proteomes" id="UP001054857">
    <property type="component" value="Unassembled WGS sequence"/>
</dbReference>
<proteinExistence type="predicted"/>
<evidence type="ECO:0000256" key="1">
    <source>
        <dbReference type="SAM" id="Phobius"/>
    </source>
</evidence>
<evidence type="ECO:0000313" key="3">
    <source>
        <dbReference type="Proteomes" id="UP001054857"/>
    </source>
</evidence>
<dbReference type="PANTHER" id="PTHR34407:SF1">
    <property type="entry name" value="SGNH HYDROLASE-TYPE ESTERASE DOMAIN-CONTAINING PROTEIN"/>
    <property type="match status" value="1"/>
</dbReference>
<evidence type="ECO:0000313" key="2">
    <source>
        <dbReference type="EMBL" id="GFR42716.1"/>
    </source>
</evidence>
<feature type="transmembrane region" description="Helical" evidence="1">
    <location>
        <begin position="12"/>
        <end position="31"/>
    </location>
</feature>
<sequence length="554" mass="61896">MFDLTSCQGRMVHVGLSLVWACIFGIFMLTGPSSGLTEDWMGLSGMERTKNRPELEWDWGHTWSTVEINKQPVSMLLSSVLGNYRFTLPRDQLHRGTAYVGSSSRLRRLVRDLILPREQTNFKIAVIGGSISYGQFTSKRGVTDWFSVFSKWMISAFPRANITARNGCTPGVPTPYMILCLELSVDPDVDLVFVEYTLNDGTDPRLFDNSIVKDTERLVRRILALPNHPAVVFMHVPIHGMASYPKGHEKNKANDAYQPFYWTSEDAEGAISQYYDVQYLSLRTALYRLAVHKGAPGFLWEDTFVDHHPGDHGHKVMADLAVHLLQRTALGLLVEPYGPADVEAVQEPLPEPMYQFNTAPSSPMCLVGETFRSLVVESDGWEYLNEGTAVKPKPGFVAKRPGSRLRLRLDTDRSGVGSPAEEQVHVYLHHLRSYEHMGKARISCVSGCACEEVVVDAHITQRVSQVYMARILVSQARECLMEVTVLDQTSSGENKFKVSGLVVSEKAGAGSAMERIGGDNAHFGLRQHSGDAVQVVWTKEGRKGGFDVPRRHRR</sequence>
<dbReference type="Gene3D" id="3.40.50.1110">
    <property type="entry name" value="SGNH hydrolase"/>
    <property type="match status" value="1"/>
</dbReference>
<keyword evidence="1" id="KW-0472">Membrane</keyword>
<name>A0AAD3DJ02_9CHLO</name>